<dbReference type="PANTHER" id="PTHR11949">
    <property type="entry name" value="INTERFERON REGULATORY FACTOR"/>
    <property type="match status" value="1"/>
</dbReference>
<evidence type="ECO:0000313" key="10">
    <source>
        <dbReference type="Proteomes" id="UP000265140"/>
    </source>
</evidence>
<dbReference type="InterPro" id="IPR019471">
    <property type="entry name" value="Interferon_reg_factor-3"/>
</dbReference>
<evidence type="ECO:0000256" key="2">
    <source>
        <dbReference type="ARBA" id="ARBA00023015"/>
    </source>
</evidence>
<dbReference type="AlphaFoldDB" id="A0A3P9A7M9"/>
<evidence type="ECO:0000256" key="7">
    <source>
        <dbReference type="SAM" id="MobiDB-lite"/>
    </source>
</evidence>
<keyword evidence="3" id="KW-0238">DNA-binding</keyword>
<feature type="compositionally biased region" description="Basic and acidic residues" evidence="7">
    <location>
        <begin position="394"/>
        <end position="404"/>
    </location>
</feature>
<name>A0A3P9A7M9_ESOLU</name>
<dbReference type="FunFam" id="2.60.200.10:FF:000013">
    <property type="entry name" value="Interferon regulatory factor 8"/>
    <property type="match status" value="1"/>
</dbReference>
<evidence type="ECO:0000259" key="8">
    <source>
        <dbReference type="PROSITE" id="PS51507"/>
    </source>
</evidence>
<dbReference type="InterPro" id="IPR036390">
    <property type="entry name" value="WH_DNA-bd_sf"/>
</dbReference>
<dbReference type="Proteomes" id="UP000265140">
    <property type="component" value="Chromosome 12"/>
</dbReference>
<keyword evidence="4" id="KW-0010">Activator</keyword>
<sequence length="428" mass="48239">MCFFKMDEAVKNMRLREWMIAQIDSRSYAGLTWENEDKTMFRIPWKHAAKQDYILNEDAALFKAWAVYKGKYREGSDKADPTTWKTRLRCALNKSTDFQEVPDRSQLDISEPYKVYRIQAETETVRDSESPRTESKVIVRATHPVAPQRNTHNPQFGCHRESEAREAGVHAGEGVVGDHVYYWPSTGSPQRGSSVPLSLVNPMTLISDLSVRVCLFYQGQLVVDVTTSTPDGCFILHGHVPVGNERIYGPCSAQQVFFPPPGVVPLPPGIADAMGRLLGHLERGVLVWVAPDGVFIKRFCQGRVYWKGPLARHTDRPNKLERDKTCKLLDIPVFLKELQDYLQGTGPKPQYEIDLCFGEEFPDASQPRSRKLIIAQVVPLFAVNLLQRCQTSWTEERPHHHTQDHGGGVTGSTPPLLPVLRNPGAPSE</sequence>
<dbReference type="Ensembl" id="ENSELUT00000026142.3">
    <property type="protein sequence ID" value="ENSELUP00000037018.2"/>
    <property type="gene ID" value="ENSELUG00000016496.3"/>
</dbReference>
<dbReference type="SUPFAM" id="SSF49879">
    <property type="entry name" value="SMAD/FHA domain"/>
    <property type="match status" value="1"/>
</dbReference>
<dbReference type="GO" id="GO:0005634">
    <property type="term" value="C:nucleus"/>
    <property type="evidence" value="ECO:0007669"/>
    <property type="project" value="UniProtKB-SubCell"/>
</dbReference>
<reference evidence="9" key="3">
    <citation type="submission" date="2025-08" db="UniProtKB">
        <authorList>
            <consortium name="Ensembl"/>
        </authorList>
    </citation>
    <scope>IDENTIFICATION</scope>
</reference>
<dbReference type="SUPFAM" id="SSF46785">
    <property type="entry name" value="Winged helix' DNA-binding domain"/>
    <property type="match status" value="1"/>
</dbReference>
<accession>A0A3P9A7M9</accession>
<keyword evidence="5" id="KW-0804">Transcription</keyword>
<dbReference type="Pfam" id="PF00605">
    <property type="entry name" value="IRF"/>
    <property type="match status" value="1"/>
</dbReference>
<dbReference type="GO" id="GO:0002376">
    <property type="term" value="P:immune system process"/>
    <property type="evidence" value="ECO:0007669"/>
    <property type="project" value="TreeGrafter"/>
</dbReference>
<feature type="region of interest" description="Disordered" evidence="7">
    <location>
        <begin position="394"/>
        <end position="428"/>
    </location>
</feature>
<dbReference type="InterPro" id="IPR001346">
    <property type="entry name" value="Interferon_reg_fact_DNA-bd_dom"/>
</dbReference>
<dbReference type="GO" id="GO:0000981">
    <property type="term" value="F:DNA-binding transcription factor activity, RNA polymerase II-specific"/>
    <property type="evidence" value="ECO:0007669"/>
    <property type="project" value="TreeGrafter"/>
</dbReference>
<dbReference type="GO" id="GO:0045944">
    <property type="term" value="P:positive regulation of transcription by RNA polymerase II"/>
    <property type="evidence" value="ECO:0007669"/>
    <property type="project" value="UniProtKB-ARBA"/>
</dbReference>
<dbReference type="Gene3D" id="2.60.200.10">
    <property type="match status" value="1"/>
</dbReference>
<dbReference type="GO" id="GO:0000978">
    <property type="term" value="F:RNA polymerase II cis-regulatory region sequence-specific DNA binding"/>
    <property type="evidence" value="ECO:0007669"/>
    <property type="project" value="TreeGrafter"/>
</dbReference>
<keyword evidence="6" id="KW-0539">Nucleus</keyword>
<organism evidence="9 10">
    <name type="scientific">Esox lucius</name>
    <name type="common">Northern pike</name>
    <dbReference type="NCBI Taxonomy" id="8010"/>
    <lineage>
        <taxon>Eukaryota</taxon>
        <taxon>Metazoa</taxon>
        <taxon>Chordata</taxon>
        <taxon>Craniata</taxon>
        <taxon>Vertebrata</taxon>
        <taxon>Euteleostomi</taxon>
        <taxon>Actinopterygii</taxon>
        <taxon>Neopterygii</taxon>
        <taxon>Teleostei</taxon>
        <taxon>Protacanthopterygii</taxon>
        <taxon>Esociformes</taxon>
        <taxon>Esocidae</taxon>
        <taxon>Esox</taxon>
    </lineage>
</organism>
<protein>
    <recommendedName>
        <fullName evidence="8">IRF tryptophan pentad repeat domain-containing protein</fullName>
    </recommendedName>
</protein>
<dbReference type="SMART" id="SM01243">
    <property type="entry name" value="IRF-3"/>
    <property type="match status" value="1"/>
</dbReference>
<dbReference type="InterPro" id="IPR019817">
    <property type="entry name" value="Interferon_reg_fac_CS"/>
</dbReference>
<evidence type="ECO:0000256" key="4">
    <source>
        <dbReference type="ARBA" id="ARBA00023159"/>
    </source>
</evidence>
<dbReference type="CDD" id="cd00103">
    <property type="entry name" value="IRF"/>
    <property type="match status" value="1"/>
</dbReference>
<evidence type="ECO:0000313" key="9">
    <source>
        <dbReference type="Ensembl" id="ENSELUP00000037018.2"/>
    </source>
</evidence>
<dbReference type="InterPro" id="IPR036388">
    <property type="entry name" value="WH-like_DNA-bd_sf"/>
</dbReference>
<dbReference type="PROSITE" id="PS51507">
    <property type="entry name" value="IRF_2"/>
    <property type="match status" value="1"/>
</dbReference>
<keyword evidence="2" id="KW-0805">Transcription regulation</keyword>
<dbReference type="Gene3D" id="1.10.10.10">
    <property type="entry name" value="Winged helix-like DNA-binding domain superfamily/Winged helix DNA-binding domain"/>
    <property type="match status" value="1"/>
</dbReference>
<evidence type="ECO:0000256" key="5">
    <source>
        <dbReference type="ARBA" id="ARBA00023163"/>
    </source>
</evidence>
<dbReference type="SMART" id="SM00348">
    <property type="entry name" value="IRF"/>
    <property type="match status" value="1"/>
</dbReference>
<reference evidence="9" key="4">
    <citation type="submission" date="2025-09" db="UniProtKB">
        <authorList>
            <consortium name="Ensembl"/>
        </authorList>
    </citation>
    <scope>IDENTIFICATION</scope>
</reference>
<comment type="subcellular location">
    <subcellularLocation>
        <location evidence="1">Nucleus</location>
    </subcellularLocation>
</comment>
<dbReference type="PROSITE" id="PS00601">
    <property type="entry name" value="IRF_1"/>
    <property type="match status" value="1"/>
</dbReference>
<dbReference type="InterPro" id="IPR008984">
    <property type="entry name" value="SMAD_FHA_dom_sf"/>
</dbReference>
<proteinExistence type="predicted"/>
<dbReference type="FunFam" id="1.10.10.10:FF:000041">
    <property type="entry name" value="Interferon regulatory factor 4"/>
    <property type="match status" value="1"/>
</dbReference>
<dbReference type="InterPro" id="IPR017855">
    <property type="entry name" value="SMAD-like_dom_sf"/>
</dbReference>
<dbReference type="Pfam" id="PF10401">
    <property type="entry name" value="IRF-3"/>
    <property type="match status" value="1"/>
</dbReference>
<dbReference type="PRINTS" id="PR00267">
    <property type="entry name" value="INTFRNREGFCT"/>
</dbReference>
<reference evidence="9" key="2">
    <citation type="submission" date="2020-02" db="EMBL/GenBank/DDBJ databases">
        <title>Esox lucius (northern pike) genome, fEsoLuc1, primary haplotype.</title>
        <authorList>
            <person name="Myers G."/>
            <person name="Karagic N."/>
            <person name="Meyer A."/>
            <person name="Pippel M."/>
            <person name="Reichard M."/>
            <person name="Winkler S."/>
            <person name="Tracey A."/>
            <person name="Sims Y."/>
            <person name="Howe K."/>
            <person name="Rhie A."/>
            <person name="Formenti G."/>
            <person name="Durbin R."/>
            <person name="Fedrigo O."/>
            <person name="Jarvis E.D."/>
        </authorList>
    </citation>
    <scope>NUCLEOTIDE SEQUENCE [LARGE SCALE GENOMIC DNA]</scope>
</reference>
<dbReference type="GeneTree" id="ENSGT00940000163813"/>
<keyword evidence="10" id="KW-1185">Reference proteome</keyword>
<evidence type="ECO:0000256" key="1">
    <source>
        <dbReference type="ARBA" id="ARBA00004123"/>
    </source>
</evidence>
<feature type="domain" description="IRF tryptophan pentad repeat" evidence="8">
    <location>
        <begin position="12"/>
        <end position="120"/>
    </location>
</feature>
<reference evidence="10" key="1">
    <citation type="journal article" date="2014" name="PLoS ONE">
        <title>The genome and linkage map of the northern pike (Esox lucius): conserved synteny revealed between the salmonid sister group and the Neoteleostei.</title>
        <authorList>
            <person name="Rondeau E.B."/>
            <person name="Minkley D.R."/>
            <person name="Leong J.S."/>
            <person name="Messmer A.M."/>
            <person name="Jantzen J.R."/>
            <person name="von Schalburg K.R."/>
            <person name="Lemon C."/>
            <person name="Bird N.H."/>
            <person name="Koop B.F."/>
        </authorList>
    </citation>
    <scope>NUCLEOTIDE SEQUENCE</scope>
</reference>
<evidence type="ECO:0000256" key="6">
    <source>
        <dbReference type="ARBA" id="ARBA00023242"/>
    </source>
</evidence>
<dbReference type="PANTHER" id="PTHR11949:SF24">
    <property type="entry name" value="INTERFERON REGULATORY FACTOR 9"/>
    <property type="match status" value="1"/>
</dbReference>
<evidence type="ECO:0000256" key="3">
    <source>
        <dbReference type="ARBA" id="ARBA00023125"/>
    </source>
</evidence>
<dbReference type="Bgee" id="ENSELUG00000016496">
    <property type="expression patterns" value="Expressed in nose and 12 other cell types or tissues"/>
</dbReference>